<keyword evidence="7" id="KW-1185">Reference proteome</keyword>
<evidence type="ECO:0000313" key="6">
    <source>
        <dbReference type="EMBL" id="MCA2014834.1"/>
    </source>
</evidence>
<evidence type="ECO:0000256" key="4">
    <source>
        <dbReference type="ARBA" id="ARBA00023163"/>
    </source>
</evidence>
<sequence length="302" mass="35005">MDIKALRYFVKLVELQSFTRASEILYVTQPTISKMVRNLEQSLNQPLLHREGRRFWLTEAGEIVYQRALQILEQMDQLKAELIDLHELQRGHLRLGIPPMVGHLYAGLIRRYRQLYPNVELTIVEYGGRKIEQALINGELDMAITMLTSHHDHCLAKLPLANYPIHAILPDTERWHDCKHITWQDLKEEPFYLYTEEFTLSDYINTLCQNAGYAPQISARSSQWDFLVALVKSGVGVAFLPEPLCHRIRDEAVLVKPISPSMDWPLGMIWHADRYVSKTADALIKLGKEYIESKKNQEPMLN</sequence>
<dbReference type="Pfam" id="PF03466">
    <property type="entry name" value="LysR_substrate"/>
    <property type="match status" value="1"/>
</dbReference>
<feature type="domain" description="HTH lysR-type" evidence="5">
    <location>
        <begin position="1"/>
        <end position="58"/>
    </location>
</feature>
<dbReference type="PANTHER" id="PTHR30419">
    <property type="entry name" value="HTH-TYPE TRANSCRIPTIONAL REGULATOR YBHD"/>
    <property type="match status" value="1"/>
</dbReference>
<protein>
    <submittedName>
        <fullName evidence="6">LysR family transcriptional regulator</fullName>
    </submittedName>
</protein>
<dbReference type="SUPFAM" id="SSF53850">
    <property type="entry name" value="Periplasmic binding protein-like II"/>
    <property type="match status" value="1"/>
</dbReference>
<dbReference type="EMBL" id="JAIWIU010000010">
    <property type="protein sequence ID" value="MCA2014834.1"/>
    <property type="molecule type" value="Genomic_DNA"/>
</dbReference>
<dbReference type="RefSeq" id="WP_225249395.1">
    <property type="nucleotide sequence ID" value="NZ_JAIWIU010000010.1"/>
</dbReference>
<accession>A0ABS7YGP4</accession>
<dbReference type="InterPro" id="IPR036390">
    <property type="entry name" value="WH_DNA-bd_sf"/>
</dbReference>
<dbReference type="Proteomes" id="UP001199044">
    <property type="component" value="Unassembled WGS sequence"/>
</dbReference>
<dbReference type="InterPro" id="IPR036388">
    <property type="entry name" value="WH-like_DNA-bd_sf"/>
</dbReference>
<dbReference type="InterPro" id="IPR000847">
    <property type="entry name" value="LysR_HTH_N"/>
</dbReference>
<dbReference type="CDD" id="cd08438">
    <property type="entry name" value="PBP2_CidR"/>
    <property type="match status" value="1"/>
</dbReference>
<dbReference type="PROSITE" id="PS50931">
    <property type="entry name" value="HTH_LYSR"/>
    <property type="match status" value="1"/>
</dbReference>
<evidence type="ECO:0000256" key="2">
    <source>
        <dbReference type="ARBA" id="ARBA00023015"/>
    </source>
</evidence>
<gene>
    <name evidence="6" type="ORF">LDJ79_01845</name>
</gene>
<organism evidence="6 7">
    <name type="scientific">Vibrio tritonius</name>
    <dbReference type="NCBI Taxonomy" id="1435069"/>
    <lineage>
        <taxon>Bacteria</taxon>
        <taxon>Pseudomonadati</taxon>
        <taxon>Pseudomonadota</taxon>
        <taxon>Gammaproteobacteria</taxon>
        <taxon>Vibrionales</taxon>
        <taxon>Vibrionaceae</taxon>
        <taxon>Vibrio</taxon>
    </lineage>
</organism>
<dbReference type="Pfam" id="PF00126">
    <property type="entry name" value="HTH_1"/>
    <property type="match status" value="1"/>
</dbReference>
<comment type="caution">
    <text evidence="6">The sequence shown here is derived from an EMBL/GenBank/DDBJ whole genome shotgun (WGS) entry which is preliminary data.</text>
</comment>
<evidence type="ECO:0000313" key="7">
    <source>
        <dbReference type="Proteomes" id="UP001199044"/>
    </source>
</evidence>
<evidence type="ECO:0000259" key="5">
    <source>
        <dbReference type="PROSITE" id="PS50931"/>
    </source>
</evidence>
<dbReference type="SUPFAM" id="SSF46785">
    <property type="entry name" value="Winged helix' DNA-binding domain"/>
    <property type="match status" value="1"/>
</dbReference>
<keyword evidence="4" id="KW-0804">Transcription</keyword>
<evidence type="ECO:0000256" key="3">
    <source>
        <dbReference type="ARBA" id="ARBA00023125"/>
    </source>
</evidence>
<proteinExistence type="inferred from homology"/>
<keyword evidence="3" id="KW-0238">DNA-binding</keyword>
<evidence type="ECO:0000256" key="1">
    <source>
        <dbReference type="ARBA" id="ARBA00009437"/>
    </source>
</evidence>
<reference evidence="7" key="1">
    <citation type="submission" date="2023-07" db="EMBL/GenBank/DDBJ databases">
        <title>Molecular identification of indigenous halophilic bacteria isolated from red sea cost, biodegradation of synthetic dyes and assessment of degraded metabolite toxicity.</title>
        <authorList>
            <person name="Chaieb K."/>
            <person name="Altayb H.N."/>
        </authorList>
    </citation>
    <scope>NUCLEOTIDE SEQUENCE [LARGE SCALE GENOMIC DNA]</scope>
    <source>
        <strain evidence="7">K20</strain>
    </source>
</reference>
<dbReference type="PANTHER" id="PTHR30419:SF8">
    <property type="entry name" value="NITROGEN ASSIMILATION TRANSCRIPTIONAL ACTIVATOR-RELATED"/>
    <property type="match status" value="1"/>
</dbReference>
<dbReference type="PRINTS" id="PR00039">
    <property type="entry name" value="HTHLYSR"/>
</dbReference>
<dbReference type="InterPro" id="IPR050950">
    <property type="entry name" value="HTH-type_LysR_regulators"/>
</dbReference>
<keyword evidence="2" id="KW-0805">Transcription regulation</keyword>
<dbReference type="Gene3D" id="3.40.190.290">
    <property type="match status" value="1"/>
</dbReference>
<dbReference type="InterPro" id="IPR005119">
    <property type="entry name" value="LysR_subst-bd"/>
</dbReference>
<dbReference type="Gene3D" id="1.10.10.10">
    <property type="entry name" value="Winged helix-like DNA-binding domain superfamily/Winged helix DNA-binding domain"/>
    <property type="match status" value="1"/>
</dbReference>
<name>A0ABS7YGP4_9VIBR</name>
<comment type="similarity">
    <text evidence="1">Belongs to the LysR transcriptional regulatory family.</text>
</comment>